<comment type="caution">
    <text evidence="1">The sequence shown here is derived from an EMBL/GenBank/DDBJ whole genome shotgun (WGS) entry which is preliminary data.</text>
</comment>
<reference evidence="2" key="1">
    <citation type="submission" date="2018-05" db="EMBL/GenBank/DDBJ databases">
        <authorList>
            <person name="Deangelis K."/>
            <person name="Huntemann M."/>
            <person name="Clum A."/>
            <person name="Pillay M."/>
            <person name="Palaniappan K."/>
            <person name="Varghese N."/>
            <person name="Mikhailova N."/>
            <person name="Stamatis D."/>
            <person name="Reddy T."/>
            <person name="Daum C."/>
            <person name="Shapiro N."/>
            <person name="Ivanova N."/>
            <person name="Kyrpides N."/>
            <person name="Woyke T."/>
        </authorList>
    </citation>
    <scope>NUCLEOTIDE SEQUENCE [LARGE SCALE GENOMIC DNA]</scope>
    <source>
        <strain evidence="2">GAS496</strain>
    </source>
</reference>
<evidence type="ECO:0000313" key="2">
    <source>
        <dbReference type="Proteomes" id="UP000247781"/>
    </source>
</evidence>
<dbReference type="AlphaFoldDB" id="A0A318H6H9"/>
<proteinExistence type="predicted"/>
<name>A0A318H6H9_9MYCO</name>
<protein>
    <submittedName>
        <fullName evidence="1">Uncharacterized protein</fullName>
    </submittedName>
</protein>
<reference evidence="1 2" key="2">
    <citation type="submission" date="2018-06" db="EMBL/GenBank/DDBJ databases">
        <title>Sequencing of bacterial isolates from soil warming experiment in Harvard Forest, Massachusetts, USA.</title>
        <authorList>
            <person name="Deangelis K.PhD."/>
        </authorList>
    </citation>
    <scope>NUCLEOTIDE SEQUENCE [LARGE SCALE GENOMIC DNA]</scope>
    <source>
        <strain evidence="1 2">GAS496</strain>
    </source>
</reference>
<accession>A0A318H6H9</accession>
<dbReference type="Proteomes" id="UP000247781">
    <property type="component" value="Unassembled WGS sequence"/>
</dbReference>
<organism evidence="1 2">
    <name type="scientific">Mycolicibacterium moriokaense</name>
    <dbReference type="NCBI Taxonomy" id="39691"/>
    <lineage>
        <taxon>Bacteria</taxon>
        <taxon>Bacillati</taxon>
        <taxon>Actinomycetota</taxon>
        <taxon>Actinomycetes</taxon>
        <taxon>Mycobacteriales</taxon>
        <taxon>Mycobacteriaceae</taxon>
        <taxon>Mycolicibacterium</taxon>
    </lineage>
</organism>
<dbReference type="EMBL" id="QJJU01000039">
    <property type="protein sequence ID" value="PXW99853.1"/>
    <property type="molecule type" value="Genomic_DNA"/>
</dbReference>
<keyword evidence="2" id="KW-1185">Reference proteome</keyword>
<gene>
    <name evidence="1" type="ORF">C8E89_1399</name>
</gene>
<sequence length="91" mass="10256">MKAINDSTVHLVGSVPLDKSADDFDMCAREIAHLVAALPDGEPNDRKLWVIYQALHVFYCHPQLDTVRRPAPIDGRHNMIHEYPPRGSPVE</sequence>
<evidence type="ECO:0000313" key="1">
    <source>
        <dbReference type="EMBL" id="PXW99853.1"/>
    </source>
</evidence>